<dbReference type="RefSeq" id="XP_022581129.1">
    <property type="nucleotide sequence ID" value="XM_022726643.1"/>
</dbReference>
<dbReference type="InterPro" id="IPR037141">
    <property type="entry name" value="NDT80_DNA-bd_dom_sf"/>
</dbReference>
<evidence type="ECO:0000256" key="3">
    <source>
        <dbReference type="SAM" id="MobiDB-lite"/>
    </source>
</evidence>
<dbReference type="GeneID" id="34613107"/>
<dbReference type="GO" id="GO:0045944">
    <property type="term" value="P:positive regulation of transcription by RNA polymerase II"/>
    <property type="evidence" value="ECO:0007669"/>
    <property type="project" value="TreeGrafter"/>
</dbReference>
<dbReference type="EMBL" id="KV878342">
    <property type="protein sequence ID" value="OJJ46619.1"/>
    <property type="molecule type" value="Genomic_DNA"/>
</dbReference>
<dbReference type="InterPro" id="IPR024061">
    <property type="entry name" value="NDT80_DNA-bd_dom"/>
</dbReference>
<organism evidence="5 6">
    <name type="scientific">Penicilliopsis zonata CBS 506.65</name>
    <dbReference type="NCBI Taxonomy" id="1073090"/>
    <lineage>
        <taxon>Eukaryota</taxon>
        <taxon>Fungi</taxon>
        <taxon>Dikarya</taxon>
        <taxon>Ascomycota</taxon>
        <taxon>Pezizomycotina</taxon>
        <taxon>Eurotiomycetes</taxon>
        <taxon>Eurotiomycetidae</taxon>
        <taxon>Eurotiales</taxon>
        <taxon>Aspergillaceae</taxon>
        <taxon>Penicilliopsis</taxon>
    </lineage>
</organism>
<feature type="compositionally biased region" description="Low complexity" evidence="3">
    <location>
        <begin position="341"/>
        <end position="351"/>
    </location>
</feature>
<feature type="compositionally biased region" description="Gly residues" evidence="3">
    <location>
        <begin position="472"/>
        <end position="483"/>
    </location>
</feature>
<dbReference type="AlphaFoldDB" id="A0A1L9SHD7"/>
<dbReference type="OrthoDB" id="2288358at2759"/>
<keyword evidence="6" id="KW-1185">Reference proteome</keyword>
<dbReference type="Pfam" id="PF05224">
    <property type="entry name" value="NDT80_PhoG"/>
    <property type="match status" value="1"/>
</dbReference>
<name>A0A1L9SHD7_9EURO</name>
<dbReference type="InterPro" id="IPR008967">
    <property type="entry name" value="p53-like_TF_DNA-bd_sf"/>
</dbReference>
<evidence type="ECO:0000256" key="2">
    <source>
        <dbReference type="PROSITE-ProRule" id="PRU00850"/>
    </source>
</evidence>
<protein>
    <recommendedName>
        <fullName evidence="4">NDT80 domain-containing protein</fullName>
    </recommendedName>
</protein>
<keyword evidence="1 2" id="KW-0238">DNA-binding</keyword>
<dbReference type="STRING" id="1073090.A0A1L9SHD7"/>
<accession>A0A1L9SHD7</accession>
<dbReference type="Gene3D" id="2.60.40.1390">
    <property type="entry name" value="NDT80 DNA-binding domain"/>
    <property type="match status" value="1"/>
</dbReference>
<dbReference type="GO" id="GO:0051321">
    <property type="term" value="P:meiotic cell cycle"/>
    <property type="evidence" value="ECO:0007669"/>
    <property type="project" value="TreeGrafter"/>
</dbReference>
<dbReference type="GO" id="GO:0003677">
    <property type="term" value="F:DNA binding"/>
    <property type="evidence" value="ECO:0007669"/>
    <property type="project" value="UniProtKB-KW"/>
</dbReference>
<dbReference type="VEuPathDB" id="FungiDB:ASPZODRAFT_16376"/>
<reference evidence="6" key="1">
    <citation type="journal article" date="2017" name="Genome Biol.">
        <title>Comparative genomics reveals high biological diversity and specific adaptations in the industrially and medically important fungal genus Aspergillus.</title>
        <authorList>
            <person name="de Vries R.P."/>
            <person name="Riley R."/>
            <person name="Wiebenga A."/>
            <person name="Aguilar-Osorio G."/>
            <person name="Amillis S."/>
            <person name="Uchima C.A."/>
            <person name="Anderluh G."/>
            <person name="Asadollahi M."/>
            <person name="Askin M."/>
            <person name="Barry K."/>
            <person name="Battaglia E."/>
            <person name="Bayram O."/>
            <person name="Benocci T."/>
            <person name="Braus-Stromeyer S.A."/>
            <person name="Caldana C."/>
            <person name="Canovas D."/>
            <person name="Cerqueira G.C."/>
            <person name="Chen F."/>
            <person name="Chen W."/>
            <person name="Choi C."/>
            <person name="Clum A."/>
            <person name="Dos Santos R.A."/>
            <person name="Damasio A.R."/>
            <person name="Diallinas G."/>
            <person name="Emri T."/>
            <person name="Fekete E."/>
            <person name="Flipphi M."/>
            <person name="Freyberg S."/>
            <person name="Gallo A."/>
            <person name="Gournas C."/>
            <person name="Habgood R."/>
            <person name="Hainaut M."/>
            <person name="Harispe M.L."/>
            <person name="Henrissat B."/>
            <person name="Hilden K.S."/>
            <person name="Hope R."/>
            <person name="Hossain A."/>
            <person name="Karabika E."/>
            <person name="Karaffa L."/>
            <person name="Karanyi Z."/>
            <person name="Krasevec N."/>
            <person name="Kuo A."/>
            <person name="Kusch H."/>
            <person name="LaButti K."/>
            <person name="Lagendijk E.L."/>
            <person name="Lapidus A."/>
            <person name="Levasseur A."/>
            <person name="Lindquist E."/>
            <person name="Lipzen A."/>
            <person name="Logrieco A.F."/>
            <person name="MacCabe A."/>
            <person name="Maekelae M.R."/>
            <person name="Malavazi I."/>
            <person name="Melin P."/>
            <person name="Meyer V."/>
            <person name="Mielnichuk N."/>
            <person name="Miskei M."/>
            <person name="Molnar A.P."/>
            <person name="Mule G."/>
            <person name="Ngan C.Y."/>
            <person name="Orejas M."/>
            <person name="Orosz E."/>
            <person name="Ouedraogo J.P."/>
            <person name="Overkamp K.M."/>
            <person name="Park H.-S."/>
            <person name="Perrone G."/>
            <person name="Piumi F."/>
            <person name="Punt P.J."/>
            <person name="Ram A.F."/>
            <person name="Ramon A."/>
            <person name="Rauscher S."/>
            <person name="Record E."/>
            <person name="Riano-Pachon D.M."/>
            <person name="Robert V."/>
            <person name="Roehrig J."/>
            <person name="Ruller R."/>
            <person name="Salamov A."/>
            <person name="Salih N.S."/>
            <person name="Samson R.A."/>
            <person name="Sandor E."/>
            <person name="Sanguinetti M."/>
            <person name="Schuetze T."/>
            <person name="Sepcic K."/>
            <person name="Shelest E."/>
            <person name="Sherlock G."/>
            <person name="Sophianopoulou V."/>
            <person name="Squina F.M."/>
            <person name="Sun H."/>
            <person name="Susca A."/>
            <person name="Todd R.B."/>
            <person name="Tsang A."/>
            <person name="Unkles S.E."/>
            <person name="van de Wiele N."/>
            <person name="van Rossen-Uffink D."/>
            <person name="Oliveira J.V."/>
            <person name="Vesth T.C."/>
            <person name="Visser J."/>
            <person name="Yu J.-H."/>
            <person name="Zhou M."/>
            <person name="Andersen M.R."/>
            <person name="Archer D.B."/>
            <person name="Baker S.E."/>
            <person name="Benoit I."/>
            <person name="Brakhage A.A."/>
            <person name="Braus G.H."/>
            <person name="Fischer R."/>
            <person name="Frisvad J.C."/>
            <person name="Goldman G.H."/>
            <person name="Houbraken J."/>
            <person name="Oakley B."/>
            <person name="Pocsi I."/>
            <person name="Scazzocchio C."/>
            <person name="Seiboth B."/>
            <person name="vanKuyk P.A."/>
            <person name="Wortman J."/>
            <person name="Dyer P.S."/>
            <person name="Grigoriev I.V."/>
        </authorList>
    </citation>
    <scope>NUCLEOTIDE SEQUENCE [LARGE SCALE GENOMIC DNA]</scope>
    <source>
        <strain evidence="6">CBS 506.65</strain>
    </source>
</reference>
<dbReference type="SUPFAM" id="SSF49417">
    <property type="entry name" value="p53-like transcription factors"/>
    <property type="match status" value="1"/>
</dbReference>
<gene>
    <name evidence="5" type="ORF">ASPZODRAFT_16376</name>
</gene>
<dbReference type="GO" id="GO:0003700">
    <property type="term" value="F:DNA-binding transcription factor activity"/>
    <property type="evidence" value="ECO:0007669"/>
    <property type="project" value="UniProtKB-UniRule"/>
</dbReference>
<evidence type="ECO:0000313" key="5">
    <source>
        <dbReference type="EMBL" id="OJJ46619.1"/>
    </source>
</evidence>
<sequence>MNHATFLHNTLSLEYPGTTEGDYGTHRQFPGASGFGPDEDGSRRVGALGNPLVQPVSIPGTNGVRYSAQQPALQDVAYSASPSLLMNSPDSCSVAEAFSPAAGSVYSHSGGFPYDSNMSDFRSHRVPALQPPAGLSPSLQSQSAVSAASALMGRGDTYAYTLNRSPFPSLSTSLNDMSRYSQYTSTPRLAVESSLDRSSQNILFGHNGTMMMEPVQRAPSNLTDAPPFHETSILQSIITGNQTIKPEIQAKIHKGFFQVDEKWTCYRRNYFSVSCSFSLRPWAPSSSLYLRFSDNTTERIGAFGMSISAIVNEQYGEIRDLVQHTPKRDKQSERRPGRITLQPSQPQPLLLGHASTSNGNTFGFGMGHSSGIPLEYGPYTNTSQASQPPTQHTFERIQFQKATANNGKRRAQQQYYNLVVELWAELADSVNEDGETEWVKIARRLSDPMVVRGRSPGHYKDGRRDSTTSMGPDGGNGAAGDGAGPVLPPGIGHPPRSHPSLMAYDPSHRGGAHQYTRPDYRHMPGTDHSPLTESPLISSSSSSGLDFAILNDSMDPMDTIKSVSSIDSLPDSTFSLPSPDPRKLDLQSQYRAPPCAYGYDSPKNSDEPSSSFPESYDPMISILHSEPDESAPYLRQLPRLGASQSHPPSTNNFDPFFSSRLADGRSYNRFESIQSSPSLCT</sequence>
<feature type="compositionally biased region" description="Basic and acidic residues" evidence="3">
    <location>
        <begin position="324"/>
        <end position="336"/>
    </location>
</feature>
<feature type="region of interest" description="Disordered" evidence="3">
    <location>
        <begin position="562"/>
        <end position="618"/>
    </location>
</feature>
<dbReference type="GO" id="GO:0000228">
    <property type="term" value="C:nuclear chromosome"/>
    <property type="evidence" value="ECO:0007669"/>
    <property type="project" value="TreeGrafter"/>
</dbReference>
<feature type="compositionally biased region" description="Polar residues" evidence="3">
    <location>
        <begin position="562"/>
        <end position="576"/>
    </location>
</feature>
<feature type="domain" description="NDT80" evidence="4">
    <location>
        <begin position="187"/>
        <end position="463"/>
    </location>
</feature>
<dbReference type="InterPro" id="IPR052605">
    <property type="entry name" value="Fungal_trans_regulator"/>
</dbReference>
<evidence type="ECO:0000259" key="4">
    <source>
        <dbReference type="PROSITE" id="PS51517"/>
    </source>
</evidence>
<feature type="region of interest" description="Disordered" evidence="3">
    <location>
        <begin position="324"/>
        <end position="353"/>
    </location>
</feature>
<dbReference type="Proteomes" id="UP000184188">
    <property type="component" value="Unassembled WGS sequence"/>
</dbReference>
<dbReference type="PROSITE" id="PS51517">
    <property type="entry name" value="NDT80"/>
    <property type="match status" value="1"/>
</dbReference>
<feature type="compositionally biased region" description="Basic and acidic residues" evidence="3">
    <location>
        <begin position="516"/>
        <end position="525"/>
    </location>
</feature>
<dbReference type="PANTHER" id="PTHR35144:SF2">
    <property type="entry name" value="MEIOSIS-SPECIFIC TRANSCRIPTION FACTOR NDT80"/>
    <property type="match status" value="1"/>
</dbReference>
<evidence type="ECO:0000256" key="1">
    <source>
        <dbReference type="ARBA" id="ARBA00023125"/>
    </source>
</evidence>
<feature type="DNA-binding region" description="NDT80" evidence="2">
    <location>
        <begin position="187"/>
        <end position="463"/>
    </location>
</feature>
<proteinExistence type="predicted"/>
<evidence type="ECO:0000313" key="6">
    <source>
        <dbReference type="Proteomes" id="UP000184188"/>
    </source>
</evidence>
<feature type="region of interest" description="Disordered" evidence="3">
    <location>
        <begin position="450"/>
        <end position="542"/>
    </location>
</feature>
<dbReference type="PANTHER" id="PTHR35144">
    <property type="entry name" value="MEIOSIS-SPECIFIC TRANSCRIPTION FACTOR NDT80"/>
    <property type="match status" value="1"/>
</dbReference>